<keyword evidence="3" id="KW-1185">Reference proteome</keyword>
<dbReference type="Gene3D" id="3.40.50.1820">
    <property type="entry name" value="alpha/beta hydrolase"/>
    <property type="match status" value="1"/>
</dbReference>
<proteinExistence type="predicted"/>
<protein>
    <recommendedName>
        <fullName evidence="4">Acetyl xylan esterase (AXE1)</fullName>
    </recommendedName>
</protein>
<organism evidence="2 3">
    <name type="scientific">Kineococcus aurantiacus</name>
    <dbReference type="NCBI Taxonomy" id="37633"/>
    <lineage>
        <taxon>Bacteria</taxon>
        <taxon>Bacillati</taxon>
        <taxon>Actinomycetota</taxon>
        <taxon>Actinomycetes</taxon>
        <taxon>Kineosporiales</taxon>
        <taxon>Kineosporiaceae</taxon>
        <taxon>Kineococcus</taxon>
    </lineage>
</organism>
<dbReference type="EMBL" id="JACCBB010000001">
    <property type="protein sequence ID" value="NYD24745.1"/>
    <property type="molecule type" value="Genomic_DNA"/>
</dbReference>
<dbReference type="RefSeq" id="WP_179755351.1">
    <property type="nucleotide sequence ID" value="NZ_BAAAGN010000013.1"/>
</dbReference>
<evidence type="ECO:0000313" key="3">
    <source>
        <dbReference type="Proteomes" id="UP000521922"/>
    </source>
</evidence>
<evidence type="ECO:0008006" key="4">
    <source>
        <dbReference type="Google" id="ProtNLM"/>
    </source>
</evidence>
<dbReference type="AlphaFoldDB" id="A0A7Y9DQ41"/>
<accession>A0A7Y9DQ41</accession>
<feature type="compositionally biased region" description="Basic and acidic residues" evidence="1">
    <location>
        <begin position="11"/>
        <end position="20"/>
    </location>
</feature>
<comment type="caution">
    <text evidence="2">The sequence shown here is derived from an EMBL/GenBank/DDBJ whole genome shotgun (WGS) entry which is preliminary data.</text>
</comment>
<dbReference type="Proteomes" id="UP000521922">
    <property type="component" value="Unassembled WGS sequence"/>
</dbReference>
<feature type="region of interest" description="Disordered" evidence="1">
    <location>
        <begin position="1"/>
        <end position="35"/>
    </location>
</feature>
<sequence length="415" mass="43178">MTTAAPGPSGDDGRVRRAVPDDPAPTPSGQLGVPDGLLDVVARSWPLFGADEPDAATVRRRLRAVIGVPVRPTAAEAAVTVHERWRRDGLDGAEVSWDAGFGPRVAGRVLRPAGETTPLPGALFLHCHGGVKRFGLDKLADGADGRPAHPVVSSLRDTLYGGRAPAEELARRGHHVLVHDGFGWGSRRTPLAALPPRSRAAAAHELADRTARGERFDEAGEYDVHAGAAEDAVAKALGVLGTSWAGVLAREDLLALSVLTADPGVRPGGAALLGLSGGGARAAVAAALARDEAALAGAVRAVVVAAMVSTLREVLPQHLHAHTWALMTPGLGTVADWPQVVAAAVPTPLLVQFAARDALFPADGVRRAHDVLTRAYAGAPGAYRGTVHDAPHRFDRVMQDEAFDWLARTPAGDHA</sequence>
<evidence type="ECO:0000256" key="1">
    <source>
        <dbReference type="SAM" id="MobiDB-lite"/>
    </source>
</evidence>
<reference evidence="2 3" key="1">
    <citation type="submission" date="2020-07" db="EMBL/GenBank/DDBJ databases">
        <title>Sequencing the genomes of 1000 actinobacteria strains.</title>
        <authorList>
            <person name="Klenk H.-P."/>
        </authorList>
    </citation>
    <scope>NUCLEOTIDE SEQUENCE [LARGE SCALE GENOMIC DNA]</scope>
    <source>
        <strain evidence="2 3">DSM 7487</strain>
    </source>
</reference>
<name>A0A7Y9DQ41_9ACTN</name>
<dbReference type="SUPFAM" id="SSF53474">
    <property type="entry name" value="alpha/beta-Hydrolases"/>
    <property type="match status" value="1"/>
</dbReference>
<evidence type="ECO:0000313" key="2">
    <source>
        <dbReference type="EMBL" id="NYD24745.1"/>
    </source>
</evidence>
<gene>
    <name evidence="2" type="ORF">BJ968_004285</name>
</gene>
<dbReference type="InterPro" id="IPR029058">
    <property type="entry name" value="AB_hydrolase_fold"/>
</dbReference>